<evidence type="ECO:0000256" key="1">
    <source>
        <dbReference type="SAM" id="Phobius"/>
    </source>
</evidence>
<gene>
    <name evidence="2" type="ORF">EYB53_024600</name>
</gene>
<reference evidence="2 3" key="1">
    <citation type="submission" date="2021-03" db="EMBL/GenBank/DDBJ databases">
        <authorList>
            <person name="Grouzdev D.S."/>
        </authorList>
    </citation>
    <scope>NUCLEOTIDE SEQUENCE [LARGE SCALE GENOMIC DNA]</scope>
    <source>
        <strain evidence="2 3">M50-1</strain>
    </source>
</reference>
<accession>A0ABS4DHJ6</accession>
<feature type="transmembrane region" description="Helical" evidence="1">
    <location>
        <begin position="6"/>
        <end position="29"/>
    </location>
</feature>
<evidence type="ECO:0008006" key="4">
    <source>
        <dbReference type="Google" id="ProtNLM"/>
    </source>
</evidence>
<keyword evidence="1" id="KW-0472">Membrane</keyword>
<keyword evidence="3" id="KW-1185">Reference proteome</keyword>
<comment type="caution">
    <text evidence="2">The sequence shown here is derived from an EMBL/GenBank/DDBJ whole genome shotgun (WGS) entry which is preliminary data.</text>
</comment>
<evidence type="ECO:0000313" key="2">
    <source>
        <dbReference type="EMBL" id="MBP1468912.1"/>
    </source>
</evidence>
<organism evidence="2 3">
    <name type="scientific">Candidatus Chloroploca mongolica</name>
    <dbReference type="NCBI Taxonomy" id="2528176"/>
    <lineage>
        <taxon>Bacteria</taxon>
        <taxon>Bacillati</taxon>
        <taxon>Chloroflexota</taxon>
        <taxon>Chloroflexia</taxon>
        <taxon>Chloroflexales</taxon>
        <taxon>Chloroflexineae</taxon>
        <taxon>Oscillochloridaceae</taxon>
        <taxon>Candidatus Chloroploca</taxon>
    </lineage>
</organism>
<protein>
    <recommendedName>
        <fullName evidence="4">Type II secretion system protein GspF domain-containing protein</fullName>
    </recommendedName>
</protein>
<feature type="transmembrane region" description="Helical" evidence="1">
    <location>
        <begin position="122"/>
        <end position="143"/>
    </location>
</feature>
<keyword evidence="1" id="KW-0812">Transmembrane</keyword>
<name>A0ABS4DHJ6_9CHLR</name>
<sequence>MLGGGEILIILLNLLIPALVIGLILFPLFRLMALAQKRLLPLQRVEALLRQREQSPGTTVIVTARGQPGNGPTRPGLAVAAPLQSTSNMTEHVAQASVYPVTFALCYWGFCKTPMISSFPIHPGVSAVLALTAVLLGLLALAWEPARALVRSPAPMARRSAPDGKQRAANSVPDPFRFTPALLDQCLLSSVMIATGAVQQRHDHQVVSLIDVSLADLPELAQAIDQMIETAIQDVRAALHAGDPERAQVLISTPLANVMVQLQLLLLQCFLLGLPWAIDNIGYG</sequence>
<dbReference type="Proteomes" id="UP001193081">
    <property type="component" value="Unassembled WGS sequence"/>
</dbReference>
<keyword evidence="1" id="KW-1133">Transmembrane helix</keyword>
<proteinExistence type="predicted"/>
<dbReference type="RefSeq" id="WP_135482143.1">
    <property type="nucleotide sequence ID" value="NZ_SIJK02000113.1"/>
</dbReference>
<evidence type="ECO:0000313" key="3">
    <source>
        <dbReference type="Proteomes" id="UP001193081"/>
    </source>
</evidence>
<dbReference type="EMBL" id="SIJK02000113">
    <property type="protein sequence ID" value="MBP1468912.1"/>
    <property type="molecule type" value="Genomic_DNA"/>
</dbReference>
<feature type="transmembrane region" description="Helical" evidence="1">
    <location>
        <begin position="93"/>
        <end position="110"/>
    </location>
</feature>